<accession>A0A0A8ZYM4</accession>
<protein>
    <submittedName>
        <fullName evidence="1">Uncharacterized protein</fullName>
    </submittedName>
</protein>
<proteinExistence type="predicted"/>
<organism evidence="1">
    <name type="scientific">Arundo donax</name>
    <name type="common">Giant reed</name>
    <name type="synonym">Donax arundinaceus</name>
    <dbReference type="NCBI Taxonomy" id="35708"/>
    <lineage>
        <taxon>Eukaryota</taxon>
        <taxon>Viridiplantae</taxon>
        <taxon>Streptophyta</taxon>
        <taxon>Embryophyta</taxon>
        <taxon>Tracheophyta</taxon>
        <taxon>Spermatophyta</taxon>
        <taxon>Magnoliopsida</taxon>
        <taxon>Liliopsida</taxon>
        <taxon>Poales</taxon>
        <taxon>Poaceae</taxon>
        <taxon>PACMAD clade</taxon>
        <taxon>Arundinoideae</taxon>
        <taxon>Arundineae</taxon>
        <taxon>Arundo</taxon>
    </lineage>
</organism>
<dbReference type="AlphaFoldDB" id="A0A0A8ZYM4"/>
<sequence length="27" mass="2943">MHGHLSRGNAAPYSSIYINLFLVTALP</sequence>
<dbReference type="EMBL" id="GBRH01253421">
    <property type="protein sequence ID" value="JAD44474.1"/>
    <property type="molecule type" value="Transcribed_RNA"/>
</dbReference>
<evidence type="ECO:0000313" key="1">
    <source>
        <dbReference type="EMBL" id="JAD44474.1"/>
    </source>
</evidence>
<reference evidence="1" key="2">
    <citation type="journal article" date="2015" name="Data Brief">
        <title>Shoot transcriptome of the giant reed, Arundo donax.</title>
        <authorList>
            <person name="Barrero R.A."/>
            <person name="Guerrero F.D."/>
            <person name="Moolhuijzen P."/>
            <person name="Goolsby J.A."/>
            <person name="Tidwell J."/>
            <person name="Bellgard S.E."/>
            <person name="Bellgard M.I."/>
        </authorList>
    </citation>
    <scope>NUCLEOTIDE SEQUENCE</scope>
    <source>
        <tissue evidence="1">Shoot tissue taken approximately 20 cm above the soil surface</tissue>
    </source>
</reference>
<reference evidence="1" key="1">
    <citation type="submission" date="2014-09" db="EMBL/GenBank/DDBJ databases">
        <authorList>
            <person name="Magalhaes I.L.F."/>
            <person name="Oliveira U."/>
            <person name="Santos F.R."/>
            <person name="Vidigal T.H.D.A."/>
            <person name="Brescovit A.D."/>
            <person name="Santos A.J."/>
        </authorList>
    </citation>
    <scope>NUCLEOTIDE SEQUENCE</scope>
    <source>
        <tissue evidence="1">Shoot tissue taken approximately 20 cm above the soil surface</tissue>
    </source>
</reference>
<name>A0A0A8ZYM4_ARUDO</name>